<name>A0A3A4QQM0_9BACT</name>
<protein>
    <submittedName>
        <fullName evidence="1">ABC transporter substrate-binding protein</fullName>
    </submittedName>
</protein>
<organism evidence="1 2">
    <name type="scientific">Candidatus Auribacter fodinae</name>
    <dbReference type="NCBI Taxonomy" id="2093366"/>
    <lineage>
        <taxon>Bacteria</taxon>
        <taxon>Pseudomonadati</taxon>
        <taxon>Candidatus Auribacterota</taxon>
        <taxon>Candidatus Auribacteria</taxon>
        <taxon>Candidatus Auribacterales</taxon>
        <taxon>Candidatus Auribacteraceae</taxon>
        <taxon>Candidatus Auribacter</taxon>
    </lineage>
</organism>
<reference evidence="1 2" key="1">
    <citation type="journal article" date="2017" name="ISME J.">
        <title>Energy and carbon metabolisms in a deep terrestrial subsurface fluid microbial community.</title>
        <authorList>
            <person name="Momper L."/>
            <person name="Jungbluth S.P."/>
            <person name="Lee M.D."/>
            <person name="Amend J.P."/>
        </authorList>
    </citation>
    <scope>NUCLEOTIDE SEQUENCE [LARGE SCALE GENOMIC DNA]</scope>
    <source>
        <strain evidence="1">SURF_26</strain>
    </source>
</reference>
<evidence type="ECO:0000313" key="2">
    <source>
        <dbReference type="Proteomes" id="UP000266426"/>
    </source>
</evidence>
<dbReference type="AlphaFoldDB" id="A0A3A4QQM0"/>
<dbReference type="InterPro" id="IPR007487">
    <property type="entry name" value="ABC_transpt-TYRBP-like"/>
</dbReference>
<accession>A0A3A4QQM0</accession>
<sequence>MYRNFTYFLCCGFAVLWGCTDPVTDRQNDSHENAALINPLAGKKVLYVDSYHPEYMHSKIVMHTTRKILTDQGIILKVIYLDAKRKKSDEQLTRAGLAAKQVIDEWKPDLVIAADDAASKYLIAPYYRNSSLPVVFVGINWDAEPYGYPLPNVTGQIEIEFVEGLISELLKYAKGDRIGIIMGNTLTQKKIFSHYTQKLHISFAQQAAVDTYEEWKQHYIQIQKHVDLLIVWNNAGIEGWDDNDAKSFIENNTVIPTGSFPIHMAPFVLMNYSNVSTEFGEYAAKTAIRILNGTLPSDIPLTKNAQLKVYLNMRLAKKLNIIFPMDLIRRSNFVQERHLEE</sequence>
<dbReference type="PANTHER" id="PTHR35271:SF1">
    <property type="entry name" value="ABC TRANSPORTER, SUBSTRATE-BINDING LIPOPROTEIN"/>
    <property type="match status" value="1"/>
</dbReference>
<dbReference type="EMBL" id="QZJZ01000101">
    <property type="protein sequence ID" value="RJP56167.1"/>
    <property type="molecule type" value="Genomic_DNA"/>
</dbReference>
<comment type="caution">
    <text evidence="1">The sequence shown here is derived from an EMBL/GenBank/DDBJ whole genome shotgun (WGS) entry which is preliminary data.</text>
</comment>
<proteinExistence type="predicted"/>
<dbReference type="Pfam" id="PF04392">
    <property type="entry name" value="ABC_sub_bind"/>
    <property type="match status" value="1"/>
</dbReference>
<dbReference type="PANTHER" id="PTHR35271">
    <property type="entry name" value="ABC TRANSPORTER, SUBSTRATE-BINDING LIPOPROTEIN-RELATED"/>
    <property type="match status" value="1"/>
</dbReference>
<gene>
    <name evidence="1" type="ORF">C4541_12985</name>
</gene>
<dbReference type="Gene3D" id="3.40.50.2300">
    <property type="match status" value="2"/>
</dbReference>
<evidence type="ECO:0000313" key="1">
    <source>
        <dbReference type="EMBL" id="RJP56167.1"/>
    </source>
</evidence>
<dbReference type="Proteomes" id="UP000266426">
    <property type="component" value="Unassembled WGS sequence"/>
</dbReference>